<dbReference type="PANTHER" id="PTHR38690">
    <property type="entry name" value="PROTEASE-RELATED"/>
    <property type="match status" value="1"/>
</dbReference>
<evidence type="ECO:0000313" key="3">
    <source>
        <dbReference type="Proteomes" id="UP000092627"/>
    </source>
</evidence>
<dbReference type="InterPro" id="IPR025263">
    <property type="entry name" value="YhdP_central"/>
</dbReference>
<dbReference type="Pfam" id="PF13116">
    <property type="entry name" value="YhdP"/>
    <property type="match status" value="1"/>
</dbReference>
<organism evidence="2 3">
    <name type="scientific">Marinomonas aquimarina</name>
    <dbReference type="NCBI Taxonomy" id="295068"/>
    <lineage>
        <taxon>Bacteria</taxon>
        <taxon>Pseudomonadati</taxon>
        <taxon>Pseudomonadota</taxon>
        <taxon>Gammaproteobacteria</taxon>
        <taxon>Oceanospirillales</taxon>
        <taxon>Oceanospirillaceae</taxon>
        <taxon>Marinomonas</taxon>
    </lineage>
</organism>
<dbReference type="NCBIfam" id="TIGR02099">
    <property type="entry name" value="YhdP family protein"/>
    <property type="match status" value="1"/>
</dbReference>
<dbReference type="EMBL" id="FLOC01000003">
    <property type="protein sequence ID" value="SBS27389.1"/>
    <property type="molecule type" value="Genomic_DNA"/>
</dbReference>
<reference evidence="2 3" key="1">
    <citation type="submission" date="2016-06" db="EMBL/GenBank/DDBJ databases">
        <authorList>
            <person name="Kjaerup R.B."/>
            <person name="Dalgaard T.S."/>
            <person name="Juul-Madsen H.R."/>
        </authorList>
    </citation>
    <scope>NUCLEOTIDE SEQUENCE [LARGE SCALE GENOMIC DNA]</scope>
    <source>
        <strain evidence="2 3">CECT 5080</strain>
    </source>
</reference>
<evidence type="ECO:0000313" key="2">
    <source>
        <dbReference type="EMBL" id="SBS27389.1"/>
    </source>
</evidence>
<evidence type="ECO:0000259" key="1">
    <source>
        <dbReference type="Pfam" id="PF13116"/>
    </source>
</evidence>
<proteinExistence type="predicted"/>
<dbReference type="RefSeq" id="WP_067207266.1">
    <property type="nucleotide sequence ID" value="NZ_FLOC01000003.1"/>
</dbReference>
<accession>A0A1A8T6P1</accession>
<protein>
    <recommendedName>
        <fullName evidence="1">YhdP central domain-containing protein</fullName>
    </recommendedName>
</protein>
<dbReference type="Proteomes" id="UP000092627">
    <property type="component" value="Unassembled WGS sequence"/>
</dbReference>
<gene>
    <name evidence="2" type="ORF">MAQ5080_00810</name>
</gene>
<keyword evidence="3" id="KW-1185">Reference proteome</keyword>
<dbReference type="OrthoDB" id="9762238at2"/>
<dbReference type="PANTHER" id="PTHR38690:SF1">
    <property type="entry name" value="PROTEASE"/>
    <property type="match status" value="1"/>
</dbReference>
<sequence length="1284" mass="141014">MRVYKATAIFAFWTLVTASVLLASVVLLAKFSLPLLNVYQPQIERNLTQLTGMRVQVGQLLGELNGIDVELSVSDIKVSTAEQEGAIQVEDLNLELDIAKTLLTFSPQFKNVSVANVTVLLQEDGAGKVSLRGLAESTKASGGANVAMSRVLNYAAEQQQMSFTDLRVDLRSPRFADLNIHVPATYLVKQSSRTLLRSDVFINDIAQPIQVRAQISTDLTNFLQQQVQAYIDVPEINLPLDWLQTEAVAKLQDVSLAGEYWLTYQPNNGVSLQADNSRFKLSFTEQAPLFVSADWRLRLSSDGMNATVTNMAFNDDGRLYEGVDIKAEWERQGNRTFVVFNKMDAAIANRLALNFVPEDWRLAKILSGLRPRGEAQNASLRIWRGSEKLRYQYLSNLINAEVEGHNGIPAVNNVYGLFSLTDSQGSIEFKSQQAQLAFPTVYDDVWEVAQASGEVAWQLHDNAFVVSGRELSIERNGATIRGGFHLEQPRDETGVGEDWLTVDINAQNVPKQDRLTFVPPNVLSEELTQWLDKALGDGEARNVDLLLRTGLKKGVSEPHLRLAIDANLDRVSFADNWPSATQVNGRVLVDNRQISVDVKSALFAGLPVENIQVIVPIRGERSGWLTVQGDVEHDAGKVLSTLAQTPLKSSVLAPFVDWQIGGEVTGEFAVVVPIQGQAREPDVTLALAFTNNPLNIAQIALPLRVGQGVLHYNSEQGLHDTRFSVTTLGGASDLVLTSERLASGRLAIDGVIKGTVDTVQLAKWRQAPAPVISRVQGVTAYSASLGVGRSQADQVDFNLASDLKGVSLALPAPFAKRSDQLRPTDVRIQVLAGEVMLETAVQNLVHSRLLIQEGGLKGGSVSLFKPLPKDVAITKGVSFYGQFDEFNWQTWQPIVEDFSPKMPLSEPVAAPAPIAMVLPEWIRAADIIVDHVPINDNNQLNNVKLTYSRGQAGHPLSVTSDELNAVLRQTDAGPELHVHYLNWRSADKLIAMEGVEPVAAEASQDSALQPGVIPSMLLRVDQILIDNRPYGDWQGKVVNLGNSIRIDDISTRLPKGQFKGQIFWQGGAQENVELTIKAEGENARELTKKFSPTPFLSSNRYQMDIALSWKDSLLKFDRPSLNGRIQFNVQNGNFNQVDQLPPFLRLLGIFNVDALAKRLTFDFTDLYEPGMPFDSFSSSLFITDGILNTAEPVRVKSPTAEITLQGSANLVDETLKERLTATVPITSSLPVAGLLLASPQIAGLLYITDKLIGDQLSKVTSIQYEIEGPFSNPKVTPVPYSPIR</sequence>
<dbReference type="STRING" id="295068.MAQ5080_00810"/>
<dbReference type="InterPro" id="IPR011836">
    <property type="entry name" value="YhdP"/>
</dbReference>
<name>A0A1A8T6P1_9GAMM</name>
<feature type="domain" description="YhdP central" evidence="1">
    <location>
        <begin position="1"/>
        <end position="1275"/>
    </location>
</feature>